<gene>
    <name evidence="4" type="ORF">DEA37_0014048</name>
</gene>
<dbReference type="GO" id="GO:0005840">
    <property type="term" value="C:ribosome"/>
    <property type="evidence" value="ECO:0007669"/>
    <property type="project" value="UniProtKB-KW"/>
</dbReference>
<organism evidence="4 5">
    <name type="scientific">Paragonimus westermani</name>
    <dbReference type="NCBI Taxonomy" id="34504"/>
    <lineage>
        <taxon>Eukaryota</taxon>
        <taxon>Metazoa</taxon>
        <taxon>Spiralia</taxon>
        <taxon>Lophotrochozoa</taxon>
        <taxon>Platyhelminthes</taxon>
        <taxon>Trematoda</taxon>
        <taxon>Digenea</taxon>
        <taxon>Plagiorchiida</taxon>
        <taxon>Troglotremata</taxon>
        <taxon>Troglotrematidae</taxon>
        <taxon>Paragonimus</taxon>
    </lineage>
</organism>
<dbReference type="InterPro" id="IPR001971">
    <property type="entry name" value="Ribosomal_uS11"/>
</dbReference>
<keyword evidence="2 4" id="KW-0689">Ribosomal protein</keyword>
<dbReference type="GO" id="GO:0006412">
    <property type="term" value="P:translation"/>
    <property type="evidence" value="ECO:0007669"/>
    <property type="project" value="InterPro"/>
</dbReference>
<dbReference type="SUPFAM" id="SSF53137">
    <property type="entry name" value="Translational machinery components"/>
    <property type="match status" value="1"/>
</dbReference>
<dbReference type="Gene3D" id="3.30.420.80">
    <property type="entry name" value="Ribosomal protein S11"/>
    <property type="match status" value="1"/>
</dbReference>
<dbReference type="AlphaFoldDB" id="A0A5J4NYD5"/>
<protein>
    <submittedName>
        <fullName evidence="4">Small subunit ribosomal protein S11</fullName>
    </submittedName>
</protein>
<evidence type="ECO:0000313" key="5">
    <source>
        <dbReference type="Proteomes" id="UP000324629"/>
    </source>
</evidence>
<dbReference type="EMBL" id="QNGE01000387">
    <property type="protein sequence ID" value="KAA3680655.1"/>
    <property type="molecule type" value="Genomic_DNA"/>
</dbReference>
<name>A0A5J4NYD5_9TREM</name>
<evidence type="ECO:0000313" key="4">
    <source>
        <dbReference type="EMBL" id="KAA3680655.1"/>
    </source>
</evidence>
<reference evidence="4 5" key="1">
    <citation type="journal article" date="2019" name="Gigascience">
        <title>Whole-genome sequence of the oriental lung fluke Paragonimus westermani.</title>
        <authorList>
            <person name="Oey H."/>
            <person name="Zakrzewski M."/>
            <person name="Narain K."/>
            <person name="Devi K.R."/>
            <person name="Agatsuma T."/>
            <person name="Nawaratna S."/>
            <person name="Gobert G.N."/>
            <person name="Jones M.K."/>
            <person name="Ragan M.A."/>
            <person name="McManus D.P."/>
            <person name="Krause L."/>
        </authorList>
    </citation>
    <scope>NUCLEOTIDE SEQUENCE [LARGE SCALE GENOMIC DNA]</scope>
    <source>
        <strain evidence="4 5">IND2009</strain>
    </source>
</reference>
<keyword evidence="3" id="KW-0687">Ribonucleoprotein</keyword>
<evidence type="ECO:0000256" key="2">
    <source>
        <dbReference type="ARBA" id="ARBA00022980"/>
    </source>
</evidence>
<evidence type="ECO:0000256" key="1">
    <source>
        <dbReference type="ARBA" id="ARBA00006194"/>
    </source>
</evidence>
<dbReference type="Pfam" id="PF00411">
    <property type="entry name" value="Ribosomal_S11"/>
    <property type="match status" value="1"/>
</dbReference>
<dbReference type="Proteomes" id="UP000324629">
    <property type="component" value="Unassembled WGS sequence"/>
</dbReference>
<accession>A0A5J4NYD5</accession>
<proteinExistence type="inferred from homology"/>
<dbReference type="HAMAP" id="MF_01310">
    <property type="entry name" value="Ribosomal_uS11"/>
    <property type="match status" value="1"/>
</dbReference>
<keyword evidence="5" id="KW-1185">Reference proteome</keyword>
<evidence type="ECO:0000256" key="3">
    <source>
        <dbReference type="ARBA" id="ARBA00023274"/>
    </source>
</evidence>
<comment type="caution">
    <text evidence="4">The sequence shown here is derived from an EMBL/GenBank/DDBJ whole genome shotgun (WGS) entry which is preliminary data.</text>
</comment>
<dbReference type="PANTHER" id="PTHR11759">
    <property type="entry name" value="40S RIBOSOMAL PROTEIN S14/30S RIBOSOMAL PROTEIN S11"/>
    <property type="match status" value="1"/>
</dbReference>
<dbReference type="GO" id="GO:1990904">
    <property type="term" value="C:ribonucleoprotein complex"/>
    <property type="evidence" value="ECO:0007669"/>
    <property type="project" value="UniProtKB-KW"/>
</dbReference>
<sequence length="276" mass="30207">MQMVIELVIKPFLECVGTTIRGAYTVIPYAVFMTLVSRCINYIAKSDSARTVVERDLIGQPSSQSQHPYCQWLEQVSMLKTAISLRKLVYLIKLLLGSAYLQRLWGTVLREYSTGPDAGERQVDSAASLAATAERLGTPKILGHHIVTEECLTSTVGDRAYHELPVLHILAKRNNIFATLTDCNGRVLSKSSCGAEGFRNAQKKTTVASQTLGISIGLKAQKLGISSVRVKMRGLGPNRLSTLSGASLAGLQLVSLTDDTNMHYGHGRRPRKPPRK</sequence>
<dbReference type="GO" id="GO:0003735">
    <property type="term" value="F:structural constituent of ribosome"/>
    <property type="evidence" value="ECO:0007669"/>
    <property type="project" value="InterPro"/>
</dbReference>
<comment type="similarity">
    <text evidence="1">Belongs to the universal ribosomal protein uS11 family.</text>
</comment>
<dbReference type="InterPro" id="IPR036967">
    <property type="entry name" value="Ribosomal_uS11_sf"/>
</dbReference>